<feature type="transmembrane region" description="Helical" evidence="2">
    <location>
        <begin position="90"/>
        <end position="110"/>
    </location>
</feature>
<dbReference type="RefSeq" id="XP_027194120.1">
    <property type="nucleotide sequence ID" value="XM_027338319.1"/>
</dbReference>
<evidence type="ECO:0000256" key="1">
    <source>
        <dbReference type="SAM" id="MobiDB-lite"/>
    </source>
</evidence>
<keyword evidence="3" id="KW-1185">Reference proteome</keyword>
<dbReference type="InParanoid" id="A0A6P6XKS5"/>
<name>A0A6P6XKS5_DERPT</name>
<evidence type="ECO:0000256" key="2">
    <source>
        <dbReference type="SAM" id="Phobius"/>
    </source>
</evidence>
<keyword evidence="2" id="KW-0472">Membrane</keyword>
<proteinExistence type="predicted"/>
<organism evidence="3 4">
    <name type="scientific">Dermatophagoides pteronyssinus</name>
    <name type="common">European house dust mite</name>
    <dbReference type="NCBI Taxonomy" id="6956"/>
    <lineage>
        <taxon>Eukaryota</taxon>
        <taxon>Metazoa</taxon>
        <taxon>Ecdysozoa</taxon>
        <taxon>Arthropoda</taxon>
        <taxon>Chelicerata</taxon>
        <taxon>Arachnida</taxon>
        <taxon>Acari</taxon>
        <taxon>Acariformes</taxon>
        <taxon>Sarcoptiformes</taxon>
        <taxon>Astigmata</taxon>
        <taxon>Psoroptidia</taxon>
        <taxon>Analgoidea</taxon>
        <taxon>Pyroglyphidae</taxon>
        <taxon>Dermatophagoidinae</taxon>
        <taxon>Dermatophagoides</taxon>
    </lineage>
</organism>
<feature type="compositionally biased region" description="Low complexity" evidence="1">
    <location>
        <begin position="19"/>
        <end position="41"/>
    </location>
</feature>
<evidence type="ECO:0000313" key="4">
    <source>
        <dbReference type="RefSeq" id="XP_027194120.1"/>
    </source>
</evidence>
<keyword evidence="2" id="KW-1133">Transmembrane helix</keyword>
<evidence type="ECO:0000313" key="3">
    <source>
        <dbReference type="Proteomes" id="UP000515146"/>
    </source>
</evidence>
<keyword evidence="2" id="KW-0812">Transmembrane</keyword>
<dbReference type="Proteomes" id="UP000515146">
    <property type="component" value="Unplaced"/>
</dbReference>
<protein>
    <submittedName>
        <fullName evidence="4">Uncharacterized protein LOC113788856</fullName>
    </submittedName>
</protein>
<accession>A0A6P6XKS5</accession>
<dbReference type="OrthoDB" id="6499811at2759"/>
<dbReference type="AlphaFoldDB" id="A0A6P6XKS5"/>
<dbReference type="GeneID" id="113788856"/>
<feature type="region of interest" description="Disordered" evidence="1">
    <location>
        <begin position="1"/>
        <end position="41"/>
    </location>
</feature>
<dbReference type="KEGG" id="dpte:113788856"/>
<gene>
    <name evidence="4" type="primary">LOC113788856</name>
</gene>
<feature type="compositionally biased region" description="Polar residues" evidence="1">
    <location>
        <begin position="1"/>
        <end position="12"/>
    </location>
</feature>
<reference evidence="4" key="1">
    <citation type="submission" date="2025-08" db="UniProtKB">
        <authorList>
            <consortium name="RefSeq"/>
        </authorList>
    </citation>
    <scope>IDENTIFICATION</scope>
    <source>
        <strain evidence="4">Airmid</strain>
    </source>
</reference>
<sequence>MRIPSLGSTHNCLNDPIGSRSSTSSHSPSSSASSSSSLSLSPLSSTSLLCRLIPSSSNTHYNSMGHNVVGMNGGDNESIQVVFSAQSRDAIIYVTVVLVIYIIIFVVLVVTSYRKSSALRETLNRHLRSQYATGPFGTPTILETDSNGDQVHCDTVDELHEGSIQL</sequence>